<evidence type="ECO:0000313" key="3">
    <source>
        <dbReference type="EMBL" id="KAA8493774.1"/>
    </source>
</evidence>
<keyword evidence="2" id="KW-0472">Membrane</keyword>
<evidence type="ECO:0000256" key="1">
    <source>
        <dbReference type="SAM" id="MobiDB-lite"/>
    </source>
</evidence>
<organism evidence="3 4">
    <name type="scientific">Porphyridium purpureum</name>
    <name type="common">Red alga</name>
    <name type="synonym">Porphyridium cruentum</name>
    <dbReference type="NCBI Taxonomy" id="35688"/>
    <lineage>
        <taxon>Eukaryota</taxon>
        <taxon>Rhodophyta</taxon>
        <taxon>Bangiophyceae</taxon>
        <taxon>Porphyridiales</taxon>
        <taxon>Porphyridiaceae</taxon>
        <taxon>Porphyridium</taxon>
    </lineage>
</organism>
<protein>
    <submittedName>
        <fullName evidence="3">Uncharacterized protein</fullName>
    </submittedName>
</protein>
<keyword evidence="2" id="KW-0812">Transmembrane</keyword>
<dbReference type="OrthoDB" id="10551738at2759"/>
<dbReference type="AlphaFoldDB" id="A0A5J4YSS0"/>
<proteinExistence type="predicted"/>
<comment type="caution">
    <text evidence="3">The sequence shown here is derived from an EMBL/GenBank/DDBJ whole genome shotgun (WGS) entry which is preliminary data.</text>
</comment>
<keyword evidence="2" id="KW-1133">Transmembrane helix</keyword>
<keyword evidence="4" id="KW-1185">Reference proteome</keyword>
<reference evidence="4" key="1">
    <citation type="journal article" date="2019" name="Nat. Commun.">
        <title>Expansion of phycobilisome linker gene families in mesophilic red algae.</title>
        <authorList>
            <person name="Lee J."/>
            <person name="Kim D."/>
            <person name="Bhattacharya D."/>
            <person name="Yoon H.S."/>
        </authorList>
    </citation>
    <scope>NUCLEOTIDE SEQUENCE [LARGE SCALE GENOMIC DNA]</scope>
    <source>
        <strain evidence="4">CCMP 1328</strain>
    </source>
</reference>
<dbReference type="EMBL" id="VRMN01000006">
    <property type="protein sequence ID" value="KAA8493774.1"/>
    <property type="molecule type" value="Genomic_DNA"/>
</dbReference>
<name>A0A5J4YSS0_PORPP</name>
<dbReference type="Proteomes" id="UP000324585">
    <property type="component" value="Unassembled WGS sequence"/>
</dbReference>
<sequence length="131" mass="14220">MAAFVWSVGTGAAVTHGARHGVRVCARRVVMQAAPEDDEQEPKNYIARPSRYPDPAMNRSYYDPLAPTPGPKKFSQASVDQQHMSFQDAWYVKNGRKVDVWVVIGALTILTPVLGLLIGALTGAIPGLFPS</sequence>
<feature type="region of interest" description="Disordered" evidence="1">
    <location>
        <begin position="35"/>
        <end position="62"/>
    </location>
</feature>
<evidence type="ECO:0000313" key="4">
    <source>
        <dbReference type="Proteomes" id="UP000324585"/>
    </source>
</evidence>
<accession>A0A5J4YSS0</accession>
<evidence type="ECO:0000256" key="2">
    <source>
        <dbReference type="SAM" id="Phobius"/>
    </source>
</evidence>
<feature type="transmembrane region" description="Helical" evidence="2">
    <location>
        <begin position="100"/>
        <end position="125"/>
    </location>
</feature>
<gene>
    <name evidence="3" type="ORF">FVE85_4911</name>
</gene>